<keyword evidence="7" id="KW-0378">Hydrolase</keyword>
<evidence type="ECO:0000313" key="8">
    <source>
        <dbReference type="Proteomes" id="UP001235269"/>
    </source>
</evidence>
<keyword evidence="8" id="KW-1185">Reference proteome</keyword>
<keyword evidence="3 5" id="KW-1133">Transmembrane helix</keyword>
<gene>
    <name evidence="7" type="ORF">QO005_004420</name>
</gene>
<dbReference type="InterPro" id="IPR012340">
    <property type="entry name" value="NA-bd_OB-fold"/>
</dbReference>
<sequence length="152" mass="16971">MLQWLVDQLGPWSWWIVGLVLLAAELVMPGMFLIWFGLGAMLTGLLSLALWGDFFWSWQVQALTFAVLSVFSIVLGRKLLKNEAAKSDEPLLNQRTASLVGRTATLEEPIRDGRGRIKLDDTWWPVQGPDLDGGTKVMVMSARGRDLMVDIA</sequence>
<comment type="subcellular location">
    <subcellularLocation>
        <location evidence="1">Membrane</location>
        <topology evidence="1">Multi-pass membrane protein</topology>
    </subcellularLocation>
</comment>
<dbReference type="InterPro" id="IPR002810">
    <property type="entry name" value="NfeD-like_C"/>
</dbReference>
<evidence type="ECO:0000256" key="4">
    <source>
        <dbReference type="ARBA" id="ARBA00023136"/>
    </source>
</evidence>
<dbReference type="GO" id="GO:0008233">
    <property type="term" value="F:peptidase activity"/>
    <property type="evidence" value="ECO:0007669"/>
    <property type="project" value="UniProtKB-KW"/>
</dbReference>
<dbReference type="PANTHER" id="PTHR33507:SF3">
    <property type="entry name" value="INNER MEMBRANE PROTEIN YBBJ"/>
    <property type="match status" value="1"/>
</dbReference>
<dbReference type="Proteomes" id="UP001235269">
    <property type="component" value="Unassembled WGS sequence"/>
</dbReference>
<feature type="transmembrane region" description="Helical" evidence="5">
    <location>
        <begin position="58"/>
        <end position="76"/>
    </location>
</feature>
<evidence type="ECO:0000259" key="6">
    <source>
        <dbReference type="Pfam" id="PF01957"/>
    </source>
</evidence>
<feature type="transmembrane region" description="Helical" evidence="5">
    <location>
        <begin position="12"/>
        <end position="28"/>
    </location>
</feature>
<dbReference type="Pfam" id="PF01957">
    <property type="entry name" value="NfeD"/>
    <property type="match status" value="1"/>
</dbReference>
<dbReference type="RefSeq" id="WP_307160166.1">
    <property type="nucleotide sequence ID" value="NZ_JAUSWH010000022.1"/>
</dbReference>
<evidence type="ECO:0000256" key="1">
    <source>
        <dbReference type="ARBA" id="ARBA00004141"/>
    </source>
</evidence>
<dbReference type="EMBL" id="JAUSWH010000022">
    <property type="protein sequence ID" value="MDQ0458062.1"/>
    <property type="molecule type" value="Genomic_DNA"/>
</dbReference>
<organism evidence="7 8">
    <name type="scientific">Rhizobium paknamense</name>
    <dbReference type="NCBI Taxonomy" id="1206817"/>
    <lineage>
        <taxon>Bacteria</taxon>
        <taxon>Pseudomonadati</taxon>
        <taxon>Pseudomonadota</taxon>
        <taxon>Alphaproteobacteria</taxon>
        <taxon>Hyphomicrobiales</taxon>
        <taxon>Rhizobiaceae</taxon>
        <taxon>Rhizobium/Agrobacterium group</taxon>
        <taxon>Rhizobium</taxon>
    </lineage>
</organism>
<protein>
    <submittedName>
        <fullName evidence="7">Membrane protein implicated in regulation of membrane protease activity</fullName>
    </submittedName>
</protein>
<evidence type="ECO:0000313" key="7">
    <source>
        <dbReference type="EMBL" id="MDQ0458062.1"/>
    </source>
</evidence>
<evidence type="ECO:0000256" key="2">
    <source>
        <dbReference type="ARBA" id="ARBA00022692"/>
    </source>
</evidence>
<dbReference type="InterPro" id="IPR052165">
    <property type="entry name" value="Membrane_assoc_protease"/>
</dbReference>
<feature type="domain" description="NfeD-like C-terminal" evidence="6">
    <location>
        <begin position="97"/>
        <end position="149"/>
    </location>
</feature>
<keyword evidence="2 5" id="KW-0812">Transmembrane</keyword>
<keyword evidence="4 5" id="KW-0472">Membrane</keyword>
<comment type="caution">
    <text evidence="7">The sequence shown here is derived from an EMBL/GenBank/DDBJ whole genome shotgun (WGS) entry which is preliminary data.</text>
</comment>
<evidence type="ECO:0000256" key="3">
    <source>
        <dbReference type="ARBA" id="ARBA00022989"/>
    </source>
</evidence>
<accession>A0ABU0IK68</accession>
<proteinExistence type="predicted"/>
<dbReference type="GO" id="GO:0006508">
    <property type="term" value="P:proteolysis"/>
    <property type="evidence" value="ECO:0007669"/>
    <property type="project" value="UniProtKB-KW"/>
</dbReference>
<reference evidence="7 8" key="1">
    <citation type="submission" date="2023-07" db="EMBL/GenBank/DDBJ databases">
        <title>Genomic Encyclopedia of Type Strains, Phase IV (KMG-IV): sequencing the most valuable type-strain genomes for metagenomic binning, comparative biology and taxonomic classification.</title>
        <authorList>
            <person name="Goeker M."/>
        </authorList>
    </citation>
    <scope>NUCLEOTIDE SEQUENCE [LARGE SCALE GENOMIC DNA]</scope>
    <source>
        <strain evidence="7 8">DSM 100301</strain>
    </source>
</reference>
<keyword evidence="7" id="KW-0645">Protease</keyword>
<dbReference type="PANTHER" id="PTHR33507">
    <property type="entry name" value="INNER MEMBRANE PROTEIN YBBJ"/>
    <property type="match status" value="1"/>
</dbReference>
<evidence type="ECO:0000256" key="5">
    <source>
        <dbReference type="SAM" id="Phobius"/>
    </source>
</evidence>
<dbReference type="Gene3D" id="2.40.50.140">
    <property type="entry name" value="Nucleic acid-binding proteins"/>
    <property type="match status" value="1"/>
</dbReference>
<name>A0ABU0IK68_9HYPH</name>